<feature type="non-terminal residue" evidence="2">
    <location>
        <position position="1"/>
    </location>
</feature>
<organism evidence="2 3">
    <name type="scientific">Dothidotthia symphoricarpi CBS 119687</name>
    <dbReference type="NCBI Taxonomy" id="1392245"/>
    <lineage>
        <taxon>Eukaryota</taxon>
        <taxon>Fungi</taxon>
        <taxon>Dikarya</taxon>
        <taxon>Ascomycota</taxon>
        <taxon>Pezizomycotina</taxon>
        <taxon>Dothideomycetes</taxon>
        <taxon>Pleosporomycetidae</taxon>
        <taxon>Pleosporales</taxon>
        <taxon>Dothidotthiaceae</taxon>
        <taxon>Dothidotthia</taxon>
    </lineage>
</organism>
<protein>
    <recommendedName>
        <fullName evidence="1">Heterokaryon incompatibility domain-containing protein</fullName>
    </recommendedName>
</protein>
<keyword evidence="3" id="KW-1185">Reference proteome</keyword>
<dbReference type="OrthoDB" id="2958217at2759"/>
<dbReference type="PANTHER" id="PTHR33112">
    <property type="entry name" value="DOMAIN PROTEIN, PUTATIVE-RELATED"/>
    <property type="match status" value="1"/>
</dbReference>
<dbReference type="PANTHER" id="PTHR33112:SF10">
    <property type="entry name" value="TOL"/>
    <property type="match status" value="1"/>
</dbReference>
<feature type="non-terminal residue" evidence="2">
    <location>
        <position position="82"/>
    </location>
</feature>
<evidence type="ECO:0000313" key="3">
    <source>
        <dbReference type="Proteomes" id="UP000799771"/>
    </source>
</evidence>
<dbReference type="RefSeq" id="XP_033518662.1">
    <property type="nucleotide sequence ID" value="XM_033662803.1"/>
</dbReference>
<dbReference type="Proteomes" id="UP000799771">
    <property type="component" value="Unassembled WGS sequence"/>
</dbReference>
<accession>A0A6A5ZXL1</accession>
<dbReference type="Pfam" id="PF06985">
    <property type="entry name" value="HET"/>
    <property type="match status" value="1"/>
</dbReference>
<dbReference type="GeneID" id="54403235"/>
<evidence type="ECO:0000259" key="1">
    <source>
        <dbReference type="Pfam" id="PF06985"/>
    </source>
</evidence>
<dbReference type="AlphaFoldDB" id="A0A6A5ZXL1"/>
<name>A0A6A5ZXL1_9PLEO</name>
<sequence>WGGSLPFTLTRGSERSLWTGVNIQELPKTFREAVEVWRDLDIPYLWIKSSRIFQDNDDLSDWHREAASMRQVHASALCNIAA</sequence>
<proteinExistence type="predicted"/>
<reference evidence="2" key="1">
    <citation type="journal article" date="2020" name="Stud. Mycol.">
        <title>101 Dothideomycetes genomes: a test case for predicting lifestyles and emergence of pathogens.</title>
        <authorList>
            <person name="Haridas S."/>
            <person name="Albert R."/>
            <person name="Binder M."/>
            <person name="Bloem J."/>
            <person name="Labutti K."/>
            <person name="Salamov A."/>
            <person name="Andreopoulos B."/>
            <person name="Baker S."/>
            <person name="Barry K."/>
            <person name="Bills G."/>
            <person name="Bluhm B."/>
            <person name="Cannon C."/>
            <person name="Castanera R."/>
            <person name="Culley D."/>
            <person name="Daum C."/>
            <person name="Ezra D."/>
            <person name="Gonzalez J."/>
            <person name="Henrissat B."/>
            <person name="Kuo A."/>
            <person name="Liang C."/>
            <person name="Lipzen A."/>
            <person name="Lutzoni F."/>
            <person name="Magnuson J."/>
            <person name="Mondo S."/>
            <person name="Nolan M."/>
            <person name="Ohm R."/>
            <person name="Pangilinan J."/>
            <person name="Park H.-J."/>
            <person name="Ramirez L."/>
            <person name="Alfaro M."/>
            <person name="Sun H."/>
            <person name="Tritt A."/>
            <person name="Yoshinaga Y."/>
            <person name="Zwiers L.-H."/>
            <person name="Turgeon B."/>
            <person name="Goodwin S."/>
            <person name="Spatafora J."/>
            <person name="Crous P."/>
            <person name="Grigoriev I."/>
        </authorList>
    </citation>
    <scope>NUCLEOTIDE SEQUENCE</scope>
    <source>
        <strain evidence="2">CBS 119687</strain>
    </source>
</reference>
<feature type="domain" description="Heterokaryon incompatibility" evidence="1">
    <location>
        <begin position="1"/>
        <end position="82"/>
    </location>
</feature>
<evidence type="ECO:0000313" key="2">
    <source>
        <dbReference type="EMBL" id="KAF2124269.1"/>
    </source>
</evidence>
<dbReference type="EMBL" id="ML977520">
    <property type="protein sequence ID" value="KAF2124269.1"/>
    <property type="molecule type" value="Genomic_DNA"/>
</dbReference>
<gene>
    <name evidence="2" type="ORF">P153DRAFT_258643</name>
</gene>
<dbReference type="InterPro" id="IPR010730">
    <property type="entry name" value="HET"/>
</dbReference>